<evidence type="ECO:0000259" key="4">
    <source>
        <dbReference type="PROSITE" id="PS50240"/>
    </source>
</evidence>
<dbReference type="AlphaFoldDB" id="A0AAV5SNV5"/>
<evidence type="ECO:0000256" key="3">
    <source>
        <dbReference type="SAM" id="Phobius"/>
    </source>
</evidence>
<dbReference type="InterPro" id="IPR051487">
    <property type="entry name" value="Ser/Thr_Proteases_Immune/Dev"/>
</dbReference>
<evidence type="ECO:0000313" key="5">
    <source>
        <dbReference type="EMBL" id="GMS81795.1"/>
    </source>
</evidence>
<comment type="similarity">
    <text evidence="2">Belongs to the peptidase S1 family. CLIP subfamily.</text>
</comment>
<sequence>GDNVVLQSTMKSLPIVLVLLLQVGTALILRGKLVPRDKAPRWIASYHTDTQHQFNCGGTLIAPRIIHTAGHCLRKATRDNHFVITLNDFLSDTEEKTEIKVTGSDWWLRTRKHSITDKTDDYGLIFLDEPVSICDENDYGTLLAPIIVDSSIFPNETALLQPSVSMACTVTGWGLNEHGRYDAPLRSARARKMYTVRGMIIVLNYDNNARACNGDSGSPLVCRIRNIPVLMGNVAGGVAINNEAVENEKEDWKKCDLRRDVYSFITRQMPMLEQEIRQRGMWEEFVGTQKRCVRYYMARNGNKWIH</sequence>
<protein>
    <recommendedName>
        <fullName evidence="4">Peptidase S1 domain-containing protein</fullName>
    </recommendedName>
</protein>
<comment type="caution">
    <text evidence="5">The sequence shown here is derived from an EMBL/GenBank/DDBJ whole genome shotgun (WGS) entry which is preliminary data.</text>
</comment>
<dbReference type="GO" id="GO:0004252">
    <property type="term" value="F:serine-type endopeptidase activity"/>
    <property type="evidence" value="ECO:0007669"/>
    <property type="project" value="InterPro"/>
</dbReference>
<dbReference type="InterPro" id="IPR043504">
    <property type="entry name" value="Peptidase_S1_PA_chymotrypsin"/>
</dbReference>
<dbReference type="SMART" id="SM00020">
    <property type="entry name" value="Tryp_SPc"/>
    <property type="match status" value="1"/>
</dbReference>
<dbReference type="PANTHER" id="PTHR24256">
    <property type="entry name" value="TRYPTASE-RELATED"/>
    <property type="match status" value="1"/>
</dbReference>
<gene>
    <name evidence="5" type="ORF">PENTCL1PPCAC_3970</name>
</gene>
<dbReference type="Pfam" id="PF00089">
    <property type="entry name" value="Trypsin"/>
    <property type="match status" value="1"/>
</dbReference>
<name>A0AAV5SNV5_9BILA</name>
<keyword evidence="3" id="KW-0472">Membrane</keyword>
<keyword evidence="3" id="KW-1133">Transmembrane helix</keyword>
<dbReference type="GO" id="GO:0006508">
    <property type="term" value="P:proteolysis"/>
    <property type="evidence" value="ECO:0007669"/>
    <property type="project" value="InterPro"/>
</dbReference>
<dbReference type="PROSITE" id="PS50240">
    <property type="entry name" value="TRYPSIN_DOM"/>
    <property type="match status" value="1"/>
</dbReference>
<organism evidence="5 6">
    <name type="scientific">Pristionchus entomophagus</name>
    <dbReference type="NCBI Taxonomy" id="358040"/>
    <lineage>
        <taxon>Eukaryota</taxon>
        <taxon>Metazoa</taxon>
        <taxon>Ecdysozoa</taxon>
        <taxon>Nematoda</taxon>
        <taxon>Chromadorea</taxon>
        <taxon>Rhabditida</taxon>
        <taxon>Rhabditina</taxon>
        <taxon>Diplogasteromorpha</taxon>
        <taxon>Diplogasteroidea</taxon>
        <taxon>Neodiplogasteridae</taxon>
        <taxon>Pristionchus</taxon>
    </lineage>
</organism>
<dbReference type="Proteomes" id="UP001432027">
    <property type="component" value="Unassembled WGS sequence"/>
</dbReference>
<dbReference type="PRINTS" id="PR00722">
    <property type="entry name" value="CHYMOTRYPSIN"/>
</dbReference>
<feature type="domain" description="Peptidase S1" evidence="4">
    <location>
        <begin position="28"/>
        <end position="306"/>
    </location>
</feature>
<dbReference type="SUPFAM" id="SSF50494">
    <property type="entry name" value="Trypsin-like serine proteases"/>
    <property type="match status" value="1"/>
</dbReference>
<reference evidence="5" key="1">
    <citation type="submission" date="2023-10" db="EMBL/GenBank/DDBJ databases">
        <title>Genome assembly of Pristionchus species.</title>
        <authorList>
            <person name="Yoshida K."/>
            <person name="Sommer R.J."/>
        </authorList>
    </citation>
    <scope>NUCLEOTIDE SEQUENCE</scope>
    <source>
        <strain evidence="5">RS0144</strain>
    </source>
</reference>
<dbReference type="EMBL" id="BTSX01000001">
    <property type="protein sequence ID" value="GMS81795.1"/>
    <property type="molecule type" value="Genomic_DNA"/>
</dbReference>
<keyword evidence="3" id="KW-0812">Transmembrane</keyword>
<dbReference type="InterPro" id="IPR001254">
    <property type="entry name" value="Trypsin_dom"/>
</dbReference>
<evidence type="ECO:0000256" key="2">
    <source>
        <dbReference type="ARBA" id="ARBA00024195"/>
    </source>
</evidence>
<feature type="transmembrane region" description="Helical" evidence="3">
    <location>
        <begin position="12"/>
        <end position="29"/>
    </location>
</feature>
<evidence type="ECO:0000256" key="1">
    <source>
        <dbReference type="ARBA" id="ARBA00023157"/>
    </source>
</evidence>
<accession>A0AAV5SNV5</accession>
<keyword evidence="1" id="KW-1015">Disulfide bond</keyword>
<dbReference type="Gene3D" id="2.40.10.10">
    <property type="entry name" value="Trypsin-like serine proteases"/>
    <property type="match status" value="2"/>
</dbReference>
<dbReference type="InterPro" id="IPR001314">
    <property type="entry name" value="Peptidase_S1A"/>
</dbReference>
<evidence type="ECO:0000313" key="6">
    <source>
        <dbReference type="Proteomes" id="UP001432027"/>
    </source>
</evidence>
<proteinExistence type="inferred from homology"/>
<feature type="non-terminal residue" evidence="5">
    <location>
        <position position="1"/>
    </location>
</feature>
<dbReference type="InterPro" id="IPR009003">
    <property type="entry name" value="Peptidase_S1_PA"/>
</dbReference>
<keyword evidence="6" id="KW-1185">Reference proteome</keyword>